<evidence type="ECO:0000259" key="6">
    <source>
        <dbReference type="PROSITE" id="PS50043"/>
    </source>
</evidence>
<evidence type="ECO:0000256" key="3">
    <source>
        <dbReference type="ARBA" id="ARBA00023125"/>
    </source>
</evidence>
<proteinExistence type="predicted"/>
<evidence type="ECO:0000313" key="9">
    <source>
        <dbReference type="Proteomes" id="UP000683428"/>
    </source>
</evidence>
<dbReference type="EMBL" id="CP064782">
    <property type="protein sequence ID" value="QWT48008.1"/>
    <property type="molecule type" value="Genomic_DNA"/>
</dbReference>
<evidence type="ECO:0000256" key="1">
    <source>
        <dbReference type="ARBA" id="ARBA00022553"/>
    </source>
</evidence>
<gene>
    <name evidence="8" type="ORF">Azoinq_08975</name>
</gene>
<dbReference type="PROSITE" id="PS50043">
    <property type="entry name" value="HTH_LUXR_2"/>
    <property type="match status" value="1"/>
</dbReference>
<keyword evidence="9" id="KW-1185">Reference proteome</keyword>
<dbReference type="Proteomes" id="UP000683428">
    <property type="component" value="Chromosome"/>
</dbReference>
<dbReference type="InterPro" id="IPR058245">
    <property type="entry name" value="NreC/VraR/RcsB-like_REC"/>
</dbReference>
<evidence type="ECO:0000256" key="2">
    <source>
        <dbReference type="ARBA" id="ARBA00023015"/>
    </source>
</evidence>
<dbReference type="GO" id="GO:0006355">
    <property type="term" value="P:regulation of DNA-templated transcription"/>
    <property type="evidence" value="ECO:0007669"/>
    <property type="project" value="InterPro"/>
</dbReference>
<dbReference type="PROSITE" id="PS50110">
    <property type="entry name" value="RESPONSE_REGULATORY"/>
    <property type="match status" value="1"/>
</dbReference>
<feature type="domain" description="Response regulatory" evidence="7">
    <location>
        <begin position="11"/>
        <end position="127"/>
    </location>
</feature>
<keyword evidence="1 5" id="KW-0597">Phosphoprotein</keyword>
<dbReference type="InterPro" id="IPR039420">
    <property type="entry name" value="WalR-like"/>
</dbReference>
<dbReference type="KEGG" id="aiq:Azoinq_08975"/>
<keyword evidence="3" id="KW-0238">DNA-binding</keyword>
<dbReference type="SMART" id="SM00421">
    <property type="entry name" value="HTH_LUXR"/>
    <property type="match status" value="1"/>
</dbReference>
<evidence type="ECO:0000256" key="5">
    <source>
        <dbReference type="PROSITE-ProRule" id="PRU00169"/>
    </source>
</evidence>
<dbReference type="GO" id="GO:0000160">
    <property type="term" value="P:phosphorelay signal transduction system"/>
    <property type="evidence" value="ECO:0007669"/>
    <property type="project" value="InterPro"/>
</dbReference>
<dbReference type="PANTHER" id="PTHR43214">
    <property type="entry name" value="TWO-COMPONENT RESPONSE REGULATOR"/>
    <property type="match status" value="1"/>
</dbReference>
<evidence type="ECO:0000313" key="8">
    <source>
        <dbReference type="EMBL" id="QWT48008.1"/>
    </source>
</evidence>
<sequence length="218" mass="23694">MPKFSAAIQISVIIADDHAIVRGGLRQIMAMTSDLKVVGEARSGDEVLELAKGLQPDVLLLDISMPGCHGVDLVQRLKVAYPRLPILILSMHNEGQIVARMLKVGVSGYITKDAEPEILLAAVRKVAGGGRFIDPSLVDTMIFDGAHHHDSPYDLLSDRELQVLQLLVSGMPVTEVADSLHLSAKTISTHKTRLMQKLHLGSNADMVRYAIRHGLIEG</sequence>
<name>A0A975SKM2_9RHOO</name>
<evidence type="ECO:0000256" key="4">
    <source>
        <dbReference type="ARBA" id="ARBA00023163"/>
    </source>
</evidence>
<reference evidence="8" key="1">
    <citation type="submission" date="2020-11" db="EMBL/GenBank/DDBJ databases">
        <title>Azospira inquinata sp. nov.</title>
        <authorList>
            <person name="Moe W.M."/>
            <person name="Mikes M.C."/>
        </authorList>
    </citation>
    <scope>NUCLEOTIDE SEQUENCE</scope>
    <source>
        <strain evidence="8">Azo-3</strain>
    </source>
</reference>
<dbReference type="CDD" id="cd17535">
    <property type="entry name" value="REC_NarL-like"/>
    <property type="match status" value="1"/>
</dbReference>
<dbReference type="PANTHER" id="PTHR43214:SF41">
    <property type="entry name" value="NITRATE_NITRITE RESPONSE REGULATOR PROTEIN NARP"/>
    <property type="match status" value="1"/>
</dbReference>
<dbReference type="PROSITE" id="PS00622">
    <property type="entry name" value="HTH_LUXR_1"/>
    <property type="match status" value="1"/>
</dbReference>
<feature type="domain" description="HTH luxR-type" evidence="6">
    <location>
        <begin position="149"/>
        <end position="214"/>
    </location>
</feature>
<dbReference type="GO" id="GO:0003677">
    <property type="term" value="F:DNA binding"/>
    <property type="evidence" value="ECO:0007669"/>
    <property type="project" value="UniProtKB-KW"/>
</dbReference>
<protein>
    <submittedName>
        <fullName evidence="8">Response regulator transcription factor</fullName>
    </submittedName>
</protein>
<organism evidence="8 9">
    <name type="scientific">Azospira inquinata</name>
    <dbReference type="NCBI Taxonomy" id="2785627"/>
    <lineage>
        <taxon>Bacteria</taxon>
        <taxon>Pseudomonadati</taxon>
        <taxon>Pseudomonadota</taxon>
        <taxon>Betaproteobacteria</taxon>
        <taxon>Rhodocyclales</taxon>
        <taxon>Rhodocyclaceae</taxon>
        <taxon>Azospira</taxon>
    </lineage>
</organism>
<dbReference type="SMART" id="SM00448">
    <property type="entry name" value="REC"/>
    <property type="match status" value="1"/>
</dbReference>
<dbReference type="AlphaFoldDB" id="A0A975SKM2"/>
<keyword evidence="4" id="KW-0804">Transcription</keyword>
<dbReference type="InterPro" id="IPR001789">
    <property type="entry name" value="Sig_transdc_resp-reg_receiver"/>
</dbReference>
<dbReference type="Pfam" id="PF00072">
    <property type="entry name" value="Response_reg"/>
    <property type="match status" value="1"/>
</dbReference>
<dbReference type="CDD" id="cd06170">
    <property type="entry name" value="LuxR_C_like"/>
    <property type="match status" value="1"/>
</dbReference>
<dbReference type="Pfam" id="PF00196">
    <property type="entry name" value="GerE"/>
    <property type="match status" value="1"/>
</dbReference>
<accession>A0A975SKM2</accession>
<evidence type="ECO:0000259" key="7">
    <source>
        <dbReference type="PROSITE" id="PS50110"/>
    </source>
</evidence>
<feature type="modified residue" description="4-aspartylphosphate" evidence="5">
    <location>
        <position position="62"/>
    </location>
</feature>
<dbReference type="InterPro" id="IPR000792">
    <property type="entry name" value="Tscrpt_reg_LuxR_C"/>
</dbReference>
<dbReference type="RefSeq" id="WP_216129854.1">
    <property type="nucleotide sequence ID" value="NZ_CP064782.1"/>
</dbReference>
<keyword evidence="2" id="KW-0805">Transcription regulation</keyword>